<feature type="coiled-coil region" evidence="11">
    <location>
        <begin position="326"/>
        <end position="427"/>
    </location>
</feature>
<feature type="coiled-coil region" evidence="11">
    <location>
        <begin position="202"/>
        <end position="229"/>
    </location>
</feature>
<feature type="compositionally biased region" description="Basic and acidic residues" evidence="12">
    <location>
        <begin position="269"/>
        <end position="287"/>
    </location>
</feature>
<evidence type="ECO:0000256" key="4">
    <source>
        <dbReference type="ARBA" id="ARBA00022490"/>
    </source>
</evidence>
<evidence type="ECO:0000256" key="1">
    <source>
        <dbReference type="ARBA" id="ARBA00004114"/>
    </source>
</evidence>
<gene>
    <name evidence="13" type="primary">110679831</name>
</gene>
<dbReference type="Pfam" id="PF25977">
    <property type="entry name" value="DZIP1"/>
    <property type="match status" value="1"/>
</dbReference>
<name>A0A1S4G6T6_AEDAE</name>
<dbReference type="GO" id="GO:0036064">
    <property type="term" value="C:ciliary basal body"/>
    <property type="evidence" value="ECO:0007669"/>
    <property type="project" value="TreeGrafter"/>
</dbReference>
<dbReference type="VEuPathDB" id="VectorBase:AAEL018048"/>
<evidence type="ECO:0000313" key="13">
    <source>
        <dbReference type="EnsemblMetazoa" id="AAEL018048-PA"/>
    </source>
</evidence>
<feature type="compositionally biased region" description="Pro residues" evidence="12">
    <location>
        <begin position="301"/>
        <end position="317"/>
    </location>
</feature>
<evidence type="ECO:0000256" key="5">
    <source>
        <dbReference type="ARBA" id="ARBA00022723"/>
    </source>
</evidence>
<dbReference type="PROSITE" id="PS50157">
    <property type="entry name" value="ZINC_FINGER_C2H2_2"/>
    <property type="match status" value="1"/>
</dbReference>
<keyword evidence="7" id="KW-0862">Zinc</keyword>
<keyword evidence="8 11" id="KW-0175">Coiled coil</keyword>
<dbReference type="PANTHER" id="PTHR21502">
    <property type="entry name" value="ZINC FINGER PROTEIN DZIP1"/>
    <property type="match status" value="1"/>
</dbReference>
<evidence type="ECO:0000313" key="14">
    <source>
        <dbReference type="Proteomes" id="UP000008820"/>
    </source>
</evidence>
<dbReference type="OrthoDB" id="515971at2759"/>
<proteinExistence type="inferred from homology"/>
<keyword evidence="9" id="KW-0206">Cytoskeleton</keyword>
<comment type="similarity">
    <text evidence="3">Belongs to the DZIP C2H2-type zinc-finger protein family.</text>
</comment>
<comment type="subcellular location">
    <subcellularLocation>
        <location evidence="2">Cytoplasm</location>
        <location evidence="2">Cytoskeleton</location>
        <location evidence="2">Cilium basal body</location>
    </subcellularLocation>
    <subcellularLocation>
        <location evidence="1">Cytoplasm</location>
        <location evidence="1">Cytoskeleton</location>
        <location evidence="1">Microtubule organizing center</location>
        <location evidence="1">Centrosome</location>
        <location evidence="1">Centriole</location>
    </subcellularLocation>
</comment>
<reference evidence="13 14" key="1">
    <citation type="submission" date="2017-06" db="EMBL/GenBank/DDBJ databases">
        <title>Aedes aegypti genome working group (AGWG) sequencing and assembly.</title>
        <authorList>
            <consortium name="Aedes aegypti Genome Working Group (AGWG)"/>
            <person name="Matthews B.J."/>
        </authorList>
    </citation>
    <scope>NUCLEOTIDE SEQUENCE [LARGE SCALE GENOMIC DNA]</scope>
    <source>
        <strain evidence="13 14">LVP_AGWG</strain>
    </source>
</reference>
<dbReference type="GO" id="GO:0008270">
    <property type="term" value="F:zinc ion binding"/>
    <property type="evidence" value="ECO:0007669"/>
    <property type="project" value="UniProtKB-KW"/>
</dbReference>
<dbReference type="Proteomes" id="UP000008820">
    <property type="component" value="Chromosome 3"/>
</dbReference>
<dbReference type="Pfam" id="PF13815">
    <property type="entry name" value="Dzip-like_N"/>
    <property type="match status" value="1"/>
</dbReference>
<dbReference type="GO" id="GO:0060271">
    <property type="term" value="P:cilium assembly"/>
    <property type="evidence" value="ECO:0007669"/>
    <property type="project" value="TreeGrafter"/>
</dbReference>
<dbReference type="GO" id="GO:0005737">
    <property type="term" value="C:cytoplasm"/>
    <property type="evidence" value="ECO:0007669"/>
    <property type="project" value="TreeGrafter"/>
</dbReference>
<reference evidence="13" key="2">
    <citation type="submission" date="2020-05" db="UniProtKB">
        <authorList>
            <consortium name="EnsemblMetazoa"/>
        </authorList>
    </citation>
    <scope>IDENTIFICATION</scope>
    <source>
        <strain evidence="13">LVP_AGWG</strain>
    </source>
</reference>
<evidence type="ECO:0000256" key="9">
    <source>
        <dbReference type="ARBA" id="ARBA00023212"/>
    </source>
</evidence>
<sequence>MAHKWNHNFPKIAREAGFVIKELSVGHCIDWRFIASIDPYAIVGDKDYEKLDEFIPHIAEVPIGTVLNNRILDPAIGKYFILAQFSIQYLLFCKRFLDETVVEIRNTAQDVQKENSRLEKIRRKKNEEIVSLHRKLQRAESAHAQQLVFPCSKCTKNFISLELLNAHMARKHAEMGTNVATSGEPKPAGRKLSETDSNLINTIKLELEVKQLKERLNATEKDLMDQRSRDREHCCHVTCIEDRGKDKDWRPPKVVECCSVAIQSNLEDAKDVNEKEVQTSVRSHSETPPRLSPISRFSPSPTRPALPPVVHSPPPQPRVPLDYISKSELESIVREQNDQFENWKQAERLKFNSEIEKVRQNLTDAIRELEKRDRMVAAAPVINVTAERNEENENIWKKRYRELEQMYENSQRQVRETVETIESAYEEKFRRIEQMVERQKETTANEAKQDQTKRVINDSSLLQIPVPIIDLKSSLPPALSRTTFEYKVNEVEAQQDSTPDETDQSESDEEIRALEAAKAKLLSRSNVSAPAMEESKEKPIVSSLEKPLLSPKKLILNTFKTRLKQLGIDTKTKAISKEDLNAATETLAERRDASKRQNRGFFITRNQLMTKVDQLARSRLGEAPKPRTLRSKTVDQPIVRKRETPSQPVPKLRSTLQVSGNNPVIDILPSKLKLVNEDRPAVPKPRETTSNLFKTRTGSSLLVAPEIKLTSDDVITVHAEINPLAETLSRSPVPSARTSPRPSVSDHDRHVERLLDTPIKRLSTSPDVITVESSRRAIENDSDLSDILEAVPLQPKPIPKKRVLFNLDRDNAGGAVEKAESTLNVTKEIGPKLSSTVIQVSKAEEDSDWNISSFDDEK</sequence>
<dbReference type="AlphaFoldDB" id="A0A1S4G6T6"/>
<dbReference type="InterPro" id="IPR058883">
    <property type="entry name" value="DZIP1_dom"/>
</dbReference>
<evidence type="ECO:0000256" key="11">
    <source>
        <dbReference type="SAM" id="Coils"/>
    </source>
</evidence>
<dbReference type="PROSITE" id="PS00028">
    <property type="entry name" value="ZINC_FINGER_C2H2_1"/>
    <property type="match status" value="1"/>
</dbReference>
<feature type="region of interest" description="Disordered" evidence="12">
    <location>
        <begin position="269"/>
        <end position="317"/>
    </location>
</feature>
<feature type="compositionally biased region" description="Acidic residues" evidence="12">
    <location>
        <begin position="498"/>
        <end position="509"/>
    </location>
</feature>
<protein>
    <submittedName>
        <fullName evidence="13">Uncharacterized protein</fullName>
    </submittedName>
</protein>
<keyword evidence="14" id="KW-1185">Reference proteome</keyword>
<dbReference type="GO" id="GO:0005814">
    <property type="term" value="C:centriole"/>
    <property type="evidence" value="ECO:0007669"/>
    <property type="project" value="UniProtKB-SubCell"/>
</dbReference>
<feature type="coiled-coil region" evidence="11">
    <location>
        <begin position="101"/>
        <end position="142"/>
    </location>
</feature>
<dbReference type="InParanoid" id="A0A1S4G6T6"/>
<dbReference type="PANTHER" id="PTHR21502:SF3">
    <property type="entry name" value="CILIUM ASSEMBLY PROTEIN DZIP1L"/>
    <property type="match status" value="1"/>
</dbReference>
<feature type="region of interest" description="Disordered" evidence="12">
    <location>
        <begin position="728"/>
        <end position="751"/>
    </location>
</feature>
<evidence type="ECO:0000256" key="2">
    <source>
        <dbReference type="ARBA" id="ARBA00004120"/>
    </source>
</evidence>
<evidence type="ECO:0000256" key="7">
    <source>
        <dbReference type="ARBA" id="ARBA00022833"/>
    </source>
</evidence>
<dbReference type="EnsemblMetazoa" id="AAEL018048-RA">
    <property type="protein sequence ID" value="AAEL018048-PA"/>
    <property type="gene ID" value="AAEL018048"/>
</dbReference>
<dbReference type="InterPro" id="IPR013087">
    <property type="entry name" value="Znf_C2H2_type"/>
</dbReference>
<evidence type="ECO:0000256" key="10">
    <source>
        <dbReference type="ARBA" id="ARBA00023273"/>
    </source>
</evidence>
<keyword evidence="10" id="KW-0966">Cell projection</keyword>
<dbReference type="InterPro" id="IPR051241">
    <property type="entry name" value="DZIP_RILPL"/>
</dbReference>
<dbReference type="InterPro" id="IPR032714">
    <property type="entry name" value="DZIP1_N"/>
</dbReference>
<keyword evidence="4" id="KW-0963">Cytoplasm</keyword>
<accession>A0A1S4G6T6</accession>
<feature type="compositionally biased region" description="Polar residues" evidence="12">
    <location>
        <begin position="728"/>
        <end position="742"/>
    </location>
</feature>
<evidence type="ECO:0000256" key="3">
    <source>
        <dbReference type="ARBA" id="ARBA00009131"/>
    </source>
</evidence>
<keyword evidence="5" id="KW-0479">Metal-binding</keyword>
<evidence type="ECO:0000256" key="12">
    <source>
        <dbReference type="SAM" id="MobiDB-lite"/>
    </source>
</evidence>
<keyword evidence="6" id="KW-0863">Zinc-finger</keyword>
<organism evidence="13 14">
    <name type="scientific">Aedes aegypti</name>
    <name type="common">Yellowfever mosquito</name>
    <name type="synonym">Culex aegypti</name>
    <dbReference type="NCBI Taxonomy" id="7159"/>
    <lineage>
        <taxon>Eukaryota</taxon>
        <taxon>Metazoa</taxon>
        <taxon>Ecdysozoa</taxon>
        <taxon>Arthropoda</taxon>
        <taxon>Hexapoda</taxon>
        <taxon>Insecta</taxon>
        <taxon>Pterygota</taxon>
        <taxon>Neoptera</taxon>
        <taxon>Endopterygota</taxon>
        <taxon>Diptera</taxon>
        <taxon>Nematocera</taxon>
        <taxon>Culicoidea</taxon>
        <taxon>Culicidae</taxon>
        <taxon>Culicinae</taxon>
        <taxon>Aedini</taxon>
        <taxon>Aedes</taxon>
        <taxon>Stegomyia</taxon>
    </lineage>
</organism>
<feature type="region of interest" description="Disordered" evidence="12">
    <location>
        <begin position="490"/>
        <end position="509"/>
    </location>
</feature>
<evidence type="ECO:0000256" key="8">
    <source>
        <dbReference type="ARBA" id="ARBA00023054"/>
    </source>
</evidence>
<dbReference type="FunCoup" id="A0A1S4G6T6">
    <property type="interactions" value="31"/>
</dbReference>
<evidence type="ECO:0000256" key="6">
    <source>
        <dbReference type="ARBA" id="ARBA00022771"/>
    </source>
</evidence>